<evidence type="ECO:0000313" key="2">
    <source>
        <dbReference type="EMBL" id="KAJ8392378.1"/>
    </source>
</evidence>
<feature type="compositionally biased region" description="Polar residues" evidence="1">
    <location>
        <begin position="160"/>
        <end position="176"/>
    </location>
</feature>
<dbReference type="PANTHER" id="PTHR48147">
    <property type="entry name" value="PROTEIN CBG23787"/>
    <property type="match status" value="1"/>
</dbReference>
<feature type="region of interest" description="Disordered" evidence="1">
    <location>
        <begin position="219"/>
        <end position="404"/>
    </location>
</feature>
<feature type="compositionally biased region" description="Low complexity" evidence="1">
    <location>
        <begin position="82"/>
        <end position="97"/>
    </location>
</feature>
<feature type="compositionally biased region" description="Acidic residues" evidence="1">
    <location>
        <begin position="222"/>
        <end position="287"/>
    </location>
</feature>
<gene>
    <name evidence="2" type="ORF">AAFF_G00075030</name>
</gene>
<feature type="compositionally biased region" description="Basic and acidic residues" evidence="1">
    <location>
        <begin position="102"/>
        <end position="111"/>
    </location>
</feature>
<reference evidence="2" key="1">
    <citation type="journal article" date="2023" name="Science">
        <title>Genome structures resolve the early diversification of teleost fishes.</title>
        <authorList>
            <person name="Parey E."/>
            <person name="Louis A."/>
            <person name="Montfort J."/>
            <person name="Bouchez O."/>
            <person name="Roques C."/>
            <person name="Iampietro C."/>
            <person name="Lluch J."/>
            <person name="Castinel A."/>
            <person name="Donnadieu C."/>
            <person name="Desvignes T."/>
            <person name="Floi Bucao C."/>
            <person name="Jouanno E."/>
            <person name="Wen M."/>
            <person name="Mejri S."/>
            <person name="Dirks R."/>
            <person name="Jansen H."/>
            <person name="Henkel C."/>
            <person name="Chen W.J."/>
            <person name="Zahm M."/>
            <person name="Cabau C."/>
            <person name="Klopp C."/>
            <person name="Thompson A.W."/>
            <person name="Robinson-Rechavi M."/>
            <person name="Braasch I."/>
            <person name="Lecointre G."/>
            <person name="Bobe J."/>
            <person name="Postlethwait J.H."/>
            <person name="Berthelot C."/>
            <person name="Roest Crollius H."/>
            <person name="Guiguen Y."/>
        </authorList>
    </citation>
    <scope>NUCLEOTIDE SEQUENCE</scope>
    <source>
        <strain evidence="2">NC1722</strain>
    </source>
</reference>
<evidence type="ECO:0000256" key="1">
    <source>
        <dbReference type="SAM" id="MobiDB-lite"/>
    </source>
</evidence>
<feature type="region of interest" description="Disordered" evidence="1">
    <location>
        <begin position="25"/>
        <end position="176"/>
    </location>
</feature>
<feature type="compositionally biased region" description="Low complexity" evidence="1">
    <location>
        <begin position="346"/>
        <end position="357"/>
    </location>
</feature>
<evidence type="ECO:0000313" key="3">
    <source>
        <dbReference type="Proteomes" id="UP001221898"/>
    </source>
</evidence>
<name>A0AAD7RXV4_9TELE</name>
<feature type="region of interest" description="Disordered" evidence="1">
    <location>
        <begin position="420"/>
        <end position="560"/>
    </location>
</feature>
<protein>
    <submittedName>
        <fullName evidence="2">Uncharacterized protein</fullName>
    </submittedName>
</protein>
<dbReference type="EMBL" id="JAINUG010000146">
    <property type="protein sequence ID" value="KAJ8392378.1"/>
    <property type="molecule type" value="Genomic_DNA"/>
</dbReference>
<keyword evidence="3" id="KW-1185">Reference proteome</keyword>
<dbReference type="AlphaFoldDB" id="A0AAD7RXV4"/>
<feature type="compositionally biased region" description="Basic and acidic residues" evidence="1">
    <location>
        <begin position="375"/>
        <end position="390"/>
    </location>
</feature>
<comment type="caution">
    <text evidence="2">The sequence shown here is derived from an EMBL/GenBank/DDBJ whole genome shotgun (WGS) entry which is preliminary data.</text>
</comment>
<dbReference type="PANTHER" id="PTHR48147:SF3">
    <property type="entry name" value="MYELIN TRANSCRIPTION FACTOR 1-LIKE PROTEIN"/>
    <property type="match status" value="1"/>
</dbReference>
<organism evidence="2 3">
    <name type="scientific">Aldrovandia affinis</name>
    <dbReference type="NCBI Taxonomy" id="143900"/>
    <lineage>
        <taxon>Eukaryota</taxon>
        <taxon>Metazoa</taxon>
        <taxon>Chordata</taxon>
        <taxon>Craniata</taxon>
        <taxon>Vertebrata</taxon>
        <taxon>Euteleostomi</taxon>
        <taxon>Actinopterygii</taxon>
        <taxon>Neopterygii</taxon>
        <taxon>Teleostei</taxon>
        <taxon>Notacanthiformes</taxon>
        <taxon>Halosauridae</taxon>
        <taxon>Aldrovandia</taxon>
    </lineage>
</organism>
<feature type="compositionally biased region" description="Pro residues" evidence="1">
    <location>
        <begin position="60"/>
        <end position="70"/>
    </location>
</feature>
<proteinExistence type="predicted"/>
<sequence length="560" mass="59671">MSSKPGLVVRTLRGERPAPVSALVSAVRPGSWDRGSPETEGFGPPKKGADFLSVVLSGMAPPPDRPPVQPGPGCEDRALDFPPSDSSSESSQDAAPSTLMADGRRGSRPEPDLEPEEGSGTLVLFSPGDARRGLGLAPPADPDLGTLGAVTPQGDRPQQPMGSQLDVSEPGTLSSLLRSEGPRPLIVMAMAAAASLPFTRVERTFVHIAETSHLNLMTAAALEEEEEEEEEQREEEEEEEEQREEEEEEQEQREEEEGQEEEEEEEQREREEEEEQREEEEEEEDDQLLAGEGGVQQGATVRNGALGSREREAEETAELAWSETPAQNPLEEPGSVENSPEPAPAEPGEANEARPGGDLPPLVSTETEPVPARPRQRDLARLLLERRRDGGPIGHAPSTGTSSSSPLLLLLLRAAGPLQDGLGDAVEHGSSSRPKAGPAVVVSARCSPRSRLTPSHPPHCPGGSPRMPLRCVFHGTPALAPPPRSLSASPRPYATSRTDSPSPQRRPLSFRAHAGPPPTLRHQGGGATSDSASQPITKPGRRVRPSGAKVVTVEGKVAGR</sequence>
<dbReference type="Proteomes" id="UP001221898">
    <property type="component" value="Unassembled WGS sequence"/>
</dbReference>
<accession>A0AAD7RXV4</accession>